<keyword evidence="2" id="KW-0805">Transcription regulation</keyword>
<dbReference type="Gene3D" id="2.60.120.10">
    <property type="entry name" value="Jelly Rolls"/>
    <property type="match status" value="1"/>
</dbReference>
<dbReference type="EMBL" id="JACHMX010000001">
    <property type="protein sequence ID" value="MBB5856320.1"/>
    <property type="molecule type" value="Genomic_DNA"/>
</dbReference>
<evidence type="ECO:0000256" key="6">
    <source>
        <dbReference type="ARBA" id="ARBA00079449"/>
    </source>
</evidence>
<evidence type="ECO:0000256" key="5">
    <source>
        <dbReference type="ARBA" id="ARBA00074140"/>
    </source>
</evidence>
<feature type="domain" description="HTH araC/xylS-type" evidence="7">
    <location>
        <begin position="150"/>
        <end position="247"/>
    </location>
</feature>
<dbReference type="GO" id="GO:0003700">
    <property type="term" value="F:DNA-binding transcription factor activity"/>
    <property type="evidence" value="ECO:0007669"/>
    <property type="project" value="InterPro"/>
</dbReference>
<dbReference type="InterPro" id="IPR018060">
    <property type="entry name" value="HTH_AraC"/>
</dbReference>
<reference evidence="8 9" key="1">
    <citation type="submission" date="2020-08" db="EMBL/GenBank/DDBJ databases">
        <title>Sequencing the genomes of 1000 actinobacteria strains.</title>
        <authorList>
            <person name="Klenk H.-P."/>
        </authorList>
    </citation>
    <scope>NUCLEOTIDE SEQUENCE [LARGE SCALE GENOMIC DNA]</scope>
    <source>
        <strain evidence="8 9">DSM 45272</strain>
    </source>
</reference>
<name>A0A841BBJ7_9PSEU</name>
<dbReference type="GO" id="GO:0043565">
    <property type="term" value="F:sequence-specific DNA binding"/>
    <property type="evidence" value="ECO:0007669"/>
    <property type="project" value="InterPro"/>
</dbReference>
<dbReference type="PANTHER" id="PTHR11019">
    <property type="entry name" value="HTH-TYPE TRANSCRIPTIONAL REGULATOR NIMR"/>
    <property type="match status" value="1"/>
</dbReference>
<keyword evidence="3 8" id="KW-0238">DNA-binding</keyword>
<dbReference type="InterPro" id="IPR011051">
    <property type="entry name" value="RmlC_Cupin_sf"/>
</dbReference>
<evidence type="ECO:0000256" key="1">
    <source>
        <dbReference type="ARBA" id="ARBA00022491"/>
    </source>
</evidence>
<dbReference type="InterPro" id="IPR013096">
    <property type="entry name" value="Cupin_2"/>
</dbReference>
<dbReference type="Pfam" id="PF07883">
    <property type="entry name" value="Cupin_2"/>
    <property type="match status" value="1"/>
</dbReference>
<organism evidence="8 9">
    <name type="scientific">Amycolatopsis umgeniensis</name>
    <dbReference type="NCBI Taxonomy" id="336628"/>
    <lineage>
        <taxon>Bacteria</taxon>
        <taxon>Bacillati</taxon>
        <taxon>Actinomycetota</taxon>
        <taxon>Actinomycetes</taxon>
        <taxon>Pseudonocardiales</taxon>
        <taxon>Pseudonocardiaceae</taxon>
        <taxon>Amycolatopsis</taxon>
    </lineage>
</organism>
<dbReference type="InterPro" id="IPR009057">
    <property type="entry name" value="Homeodomain-like_sf"/>
</dbReference>
<dbReference type="RefSeq" id="WP_184901644.1">
    <property type="nucleotide sequence ID" value="NZ_JACHMX010000001.1"/>
</dbReference>
<proteinExistence type="predicted"/>
<dbReference type="PROSITE" id="PS01124">
    <property type="entry name" value="HTH_ARAC_FAMILY_2"/>
    <property type="match status" value="1"/>
</dbReference>
<evidence type="ECO:0000313" key="8">
    <source>
        <dbReference type="EMBL" id="MBB5856320.1"/>
    </source>
</evidence>
<keyword evidence="9" id="KW-1185">Reference proteome</keyword>
<gene>
    <name evidence="8" type="ORF">HDA45_006407</name>
</gene>
<dbReference type="PANTHER" id="PTHR11019:SF199">
    <property type="entry name" value="HTH-TYPE TRANSCRIPTIONAL REGULATOR NIMR"/>
    <property type="match status" value="1"/>
</dbReference>
<sequence length="249" mass="27131">MTEIRHLPAAPTQVRSLASGATIDAHRHDDHQVVYAARGVLAITTDSGSWVAPATRAIWVPAGTVHAHQAHGDLELRLVGLPATENPLRLNEPSVLAVGPLLRELIRAYTDPPHDDGPERRRLRAVLLDQLRASPQQPLYLPTPDDPRLRELCEILSADPADSRTLAALGARVGASDRTLARLFKADLGMTFPQWRTQLRLYRALVLLAENTPVTAVAHACGWSSTSAFIDVFRRAFGHTPGTHFSPGS</sequence>
<accession>A0A841BBJ7</accession>
<evidence type="ECO:0000259" key="7">
    <source>
        <dbReference type="PROSITE" id="PS01124"/>
    </source>
</evidence>
<dbReference type="FunFam" id="1.10.10.60:FF:000132">
    <property type="entry name" value="AraC family transcriptional regulator"/>
    <property type="match status" value="1"/>
</dbReference>
<protein>
    <recommendedName>
        <fullName evidence="5">HTH-type transcriptional regulator RipA</fullName>
    </recommendedName>
    <alternativeName>
        <fullName evidence="6">Repressor of iron proteins A</fullName>
    </alternativeName>
</protein>
<dbReference type="SUPFAM" id="SSF51182">
    <property type="entry name" value="RmlC-like cupins"/>
    <property type="match status" value="1"/>
</dbReference>
<dbReference type="Pfam" id="PF12833">
    <property type="entry name" value="HTH_18"/>
    <property type="match status" value="1"/>
</dbReference>
<comment type="caution">
    <text evidence="8">The sequence shown here is derived from an EMBL/GenBank/DDBJ whole genome shotgun (WGS) entry which is preliminary data.</text>
</comment>
<dbReference type="AlphaFoldDB" id="A0A841BBJ7"/>
<keyword evidence="4" id="KW-0804">Transcription</keyword>
<dbReference type="InterPro" id="IPR014710">
    <property type="entry name" value="RmlC-like_jellyroll"/>
</dbReference>
<keyword evidence="1" id="KW-0678">Repressor</keyword>
<evidence type="ECO:0000256" key="2">
    <source>
        <dbReference type="ARBA" id="ARBA00023015"/>
    </source>
</evidence>
<dbReference type="SMART" id="SM00342">
    <property type="entry name" value="HTH_ARAC"/>
    <property type="match status" value="1"/>
</dbReference>
<dbReference type="Gene3D" id="1.10.10.60">
    <property type="entry name" value="Homeodomain-like"/>
    <property type="match status" value="2"/>
</dbReference>
<evidence type="ECO:0000313" key="9">
    <source>
        <dbReference type="Proteomes" id="UP000580861"/>
    </source>
</evidence>
<evidence type="ECO:0000256" key="4">
    <source>
        <dbReference type="ARBA" id="ARBA00023163"/>
    </source>
</evidence>
<evidence type="ECO:0000256" key="3">
    <source>
        <dbReference type="ARBA" id="ARBA00023125"/>
    </source>
</evidence>
<dbReference type="CDD" id="cd06124">
    <property type="entry name" value="cupin_NimR-like_N"/>
    <property type="match status" value="1"/>
</dbReference>
<dbReference type="SUPFAM" id="SSF46689">
    <property type="entry name" value="Homeodomain-like"/>
    <property type="match status" value="1"/>
</dbReference>
<dbReference type="Proteomes" id="UP000580861">
    <property type="component" value="Unassembled WGS sequence"/>
</dbReference>